<protein>
    <submittedName>
        <fullName evidence="1">Uncharacterized protein</fullName>
    </submittedName>
</protein>
<proteinExistence type="predicted"/>
<accession>K1REN4</accession>
<organism evidence="1">
    <name type="scientific">human gut metagenome</name>
    <dbReference type="NCBI Taxonomy" id="408170"/>
    <lineage>
        <taxon>unclassified sequences</taxon>
        <taxon>metagenomes</taxon>
        <taxon>organismal metagenomes</taxon>
    </lineage>
</organism>
<feature type="non-terminal residue" evidence="1">
    <location>
        <position position="1"/>
    </location>
</feature>
<gene>
    <name evidence="1" type="ORF">OBE_15847</name>
</gene>
<reference evidence="1" key="1">
    <citation type="journal article" date="2013" name="Environ. Microbiol.">
        <title>Microbiota from the distal guts of lean and obese adolescents exhibit partial functional redundancy besides clear differences in community structure.</title>
        <authorList>
            <person name="Ferrer M."/>
            <person name="Ruiz A."/>
            <person name="Lanza F."/>
            <person name="Haange S.B."/>
            <person name="Oberbach A."/>
            <person name="Till H."/>
            <person name="Bargiela R."/>
            <person name="Campoy C."/>
            <person name="Segura M.T."/>
            <person name="Richter M."/>
            <person name="von Bergen M."/>
            <person name="Seifert J."/>
            <person name="Suarez A."/>
        </authorList>
    </citation>
    <scope>NUCLEOTIDE SEQUENCE</scope>
</reference>
<dbReference type="EMBL" id="AJWZ01010893">
    <property type="protein sequence ID" value="EKC47152.1"/>
    <property type="molecule type" value="Genomic_DNA"/>
</dbReference>
<name>K1REN4_9ZZZZ</name>
<sequence>VKHSMKIDYFENKNLLSKENER</sequence>
<comment type="caution">
    <text evidence="1">The sequence shown here is derived from an EMBL/GenBank/DDBJ whole genome shotgun (WGS) entry which is preliminary data.</text>
</comment>
<evidence type="ECO:0000313" key="1">
    <source>
        <dbReference type="EMBL" id="EKC47152.1"/>
    </source>
</evidence>
<dbReference type="AlphaFoldDB" id="K1REN4"/>